<dbReference type="InterPro" id="IPR013766">
    <property type="entry name" value="Thioredoxin_domain"/>
</dbReference>
<organism evidence="6">
    <name type="scientific">Thermogemmatispora argillosa</name>
    <dbReference type="NCBI Taxonomy" id="2045280"/>
    <lineage>
        <taxon>Bacteria</taxon>
        <taxon>Bacillati</taxon>
        <taxon>Chloroflexota</taxon>
        <taxon>Ktedonobacteria</taxon>
        <taxon>Thermogemmatisporales</taxon>
        <taxon>Thermogemmatisporaceae</taxon>
        <taxon>Thermogemmatispora</taxon>
    </lineage>
</organism>
<evidence type="ECO:0000256" key="3">
    <source>
        <dbReference type="PIRSR" id="PIRSR603782-1"/>
    </source>
</evidence>
<dbReference type="PANTHER" id="PTHR12151:SF25">
    <property type="entry name" value="LINALOOL DEHYDRATASE_ISOMERASE DOMAIN-CONTAINING PROTEIN"/>
    <property type="match status" value="1"/>
</dbReference>
<keyword evidence="2 3" id="KW-0186">Copper</keyword>
<dbReference type="SUPFAM" id="SSF52833">
    <property type="entry name" value="Thioredoxin-like"/>
    <property type="match status" value="1"/>
</dbReference>
<feature type="domain" description="Thioredoxin" evidence="5">
    <location>
        <begin position="57"/>
        <end position="222"/>
    </location>
</feature>
<reference evidence="6" key="1">
    <citation type="submission" date="2018-12" db="EMBL/GenBank/DDBJ databases">
        <title>Novel natural products biosynthetic potential of the class Ktedonobacteria.</title>
        <authorList>
            <person name="Zheng Y."/>
            <person name="Saitou A."/>
            <person name="Wang C.M."/>
            <person name="Toyoda A."/>
            <person name="Minakuchi Y."/>
            <person name="Sekiguchi Y."/>
            <person name="Ueda K."/>
            <person name="Takano H."/>
            <person name="Sakai Y."/>
            <person name="Yokota A."/>
            <person name="Yabe S."/>
        </authorList>
    </citation>
    <scope>NUCLEOTIDE SEQUENCE</scope>
    <source>
        <strain evidence="6">A3-2</strain>
    </source>
</reference>
<comment type="similarity">
    <text evidence="1">Belongs to the SCO1/2 family.</text>
</comment>
<feature type="disulfide bond" description="Redox-active" evidence="4">
    <location>
        <begin position="95"/>
        <end position="99"/>
    </location>
</feature>
<keyword evidence="4" id="KW-1015">Disulfide bond</keyword>
<evidence type="ECO:0000259" key="5">
    <source>
        <dbReference type="PROSITE" id="PS51352"/>
    </source>
</evidence>
<evidence type="ECO:0000313" key="6">
    <source>
        <dbReference type="EMBL" id="BBH94023.1"/>
    </source>
</evidence>
<dbReference type="InterPro" id="IPR003782">
    <property type="entry name" value="SCO1/SenC"/>
</dbReference>
<evidence type="ECO:0000256" key="1">
    <source>
        <dbReference type="ARBA" id="ARBA00010996"/>
    </source>
</evidence>
<dbReference type="Gene3D" id="3.40.30.10">
    <property type="entry name" value="Glutaredoxin"/>
    <property type="match status" value="1"/>
</dbReference>
<dbReference type="PROSITE" id="PS51352">
    <property type="entry name" value="THIOREDOXIN_2"/>
    <property type="match status" value="1"/>
</dbReference>
<protein>
    <recommendedName>
        <fullName evidence="5">Thioredoxin domain-containing protein</fullName>
    </recommendedName>
</protein>
<evidence type="ECO:0000256" key="2">
    <source>
        <dbReference type="ARBA" id="ARBA00023008"/>
    </source>
</evidence>
<dbReference type="GO" id="GO:0046872">
    <property type="term" value="F:metal ion binding"/>
    <property type="evidence" value="ECO:0007669"/>
    <property type="project" value="UniProtKB-KW"/>
</dbReference>
<dbReference type="EMBL" id="AP019377">
    <property type="protein sequence ID" value="BBH94023.1"/>
    <property type="molecule type" value="Genomic_DNA"/>
</dbReference>
<feature type="binding site" evidence="3">
    <location>
        <position position="95"/>
    </location>
    <ligand>
        <name>Cu cation</name>
        <dbReference type="ChEBI" id="CHEBI:23378"/>
    </ligand>
</feature>
<feature type="binding site" evidence="3">
    <location>
        <position position="99"/>
    </location>
    <ligand>
        <name>Cu cation</name>
        <dbReference type="ChEBI" id="CHEBI:23378"/>
    </ligand>
</feature>
<dbReference type="Pfam" id="PF02630">
    <property type="entry name" value="SCO1-SenC"/>
    <property type="match status" value="1"/>
</dbReference>
<evidence type="ECO:0000256" key="4">
    <source>
        <dbReference type="PIRSR" id="PIRSR603782-2"/>
    </source>
</evidence>
<dbReference type="CDD" id="cd02968">
    <property type="entry name" value="SCO"/>
    <property type="match status" value="1"/>
</dbReference>
<accession>A0A455SZY4</accession>
<keyword evidence="3" id="KW-0479">Metal-binding</keyword>
<gene>
    <name evidence="6" type="ORF">KTA_22220</name>
</gene>
<dbReference type="PANTHER" id="PTHR12151">
    <property type="entry name" value="ELECTRON TRANSPORT PROTIN SCO1/SENC FAMILY MEMBER"/>
    <property type="match status" value="1"/>
</dbReference>
<name>A0A455SZY4_9CHLR</name>
<dbReference type="AlphaFoldDB" id="A0A455SZY4"/>
<proteinExistence type="inferred from homology"/>
<sequence length="222" mass="23806">MRWLNWRLASRLSVLTMALLVVLVVAILNWRAGQGGSASGQAAGQPTASSSGLQGTLLDGRPAPSFRLTDQFGRSVSLAEFKGKPVVITFLYTHCPTVCPLTADKLHTVMQQLGDDAQRVAVLAISVDPVGDTQASALAFSNAHKMTTYWHFLIGSRAALSPIWRAYSIDAEAATANSSTGSVAHTAVLYVLDKQGRERVLLGDDFIPSQLTGDLQLLLKEE</sequence>
<feature type="binding site" evidence="3">
    <location>
        <position position="185"/>
    </location>
    <ligand>
        <name>Cu cation</name>
        <dbReference type="ChEBI" id="CHEBI:23378"/>
    </ligand>
</feature>
<dbReference type="InterPro" id="IPR036249">
    <property type="entry name" value="Thioredoxin-like_sf"/>
</dbReference>